<dbReference type="InterPro" id="IPR009926">
    <property type="entry name" value="T3SS_YcgR_PilZN"/>
</dbReference>
<dbReference type="RefSeq" id="WP_106063411.1">
    <property type="nucleotide sequence ID" value="NZ_PVXO01000036.1"/>
</dbReference>
<keyword evidence="3" id="KW-0966">Cell projection</keyword>
<comment type="caution">
    <text evidence="3">The sequence shown here is derived from an EMBL/GenBank/DDBJ whole genome shotgun (WGS) entry which is preliminary data.</text>
</comment>
<name>A0A2T0B496_9CLOT</name>
<dbReference type="SUPFAM" id="SSF141371">
    <property type="entry name" value="PilZ domain-like"/>
    <property type="match status" value="1"/>
</dbReference>
<dbReference type="GO" id="GO:0035438">
    <property type="term" value="F:cyclic-di-GMP binding"/>
    <property type="evidence" value="ECO:0007669"/>
    <property type="project" value="InterPro"/>
</dbReference>
<evidence type="ECO:0000259" key="1">
    <source>
        <dbReference type="Pfam" id="PF07238"/>
    </source>
</evidence>
<dbReference type="Proteomes" id="UP000239706">
    <property type="component" value="Unassembled WGS sequence"/>
</dbReference>
<dbReference type="Pfam" id="PF07238">
    <property type="entry name" value="PilZ"/>
    <property type="match status" value="1"/>
</dbReference>
<accession>A0A2T0B496</accession>
<dbReference type="AlphaFoldDB" id="A0A2T0B496"/>
<reference evidence="3 4" key="1">
    <citation type="submission" date="2018-03" db="EMBL/GenBank/DDBJ databases">
        <title>Genome sequence of Clostridium liquoris DSM 100320.</title>
        <authorList>
            <person name="Poehlein A."/>
            <person name="Daniel R."/>
        </authorList>
    </citation>
    <scope>NUCLEOTIDE SEQUENCE [LARGE SCALE GENOMIC DNA]</scope>
    <source>
        <strain evidence="3 4">DSM 100320</strain>
    </source>
</reference>
<dbReference type="EMBL" id="PVXO01000036">
    <property type="protein sequence ID" value="PRR78709.1"/>
    <property type="molecule type" value="Genomic_DNA"/>
</dbReference>
<protein>
    <submittedName>
        <fullName evidence="3">Flagellar brake protein YcgR</fullName>
    </submittedName>
</protein>
<feature type="domain" description="Type III secretion system flagellar brake protein YcgR PilZN" evidence="2">
    <location>
        <begin position="10"/>
        <end position="87"/>
    </location>
</feature>
<evidence type="ECO:0000313" key="3">
    <source>
        <dbReference type="EMBL" id="PRR78709.1"/>
    </source>
</evidence>
<proteinExistence type="predicted"/>
<dbReference type="Pfam" id="PF12945">
    <property type="entry name" value="PilZNR"/>
    <property type="match status" value="1"/>
</dbReference>
<evidence type="ECO:0000259" key="2">
    <source>
        <dbReference type="Pfam" id="PF12945"/>
    </source>
</evidence>
<dbReference type="OrthoDB" id="3493at2"/>
<gene>
    <name evidence="3" type="primary">ycgR</name>
    <name evidence="3" type="ORF">CLLI_12910</name>
</gene>
<dbReference type="Gene3D" id="2.40.10.220">
    <property type="entry name" value="predicted glycosyltransferase like domains"/>
    <property type="match status" value="1"/>
</dbReference>
<evidence type="ECO:0000313" key="4">
    <source>
        <dbReference type="Proteomes" id="UP000239706"/>
    </source>
</evidence>
<organism evidence="3 4">
    <name type="scientific">Clostridium liquoris</name>
    <dbReference type="NCBI Taxonomy" id="1289519"/>
    <lineage>
        <taxon>Bacteria</taxon>
        <taxon>Bacillati</taxon>
        <taxon>Bacillota</taxon>
        <taxon>Clostridia</taxon>
        <taxon>Eubacteriales</taxon>
        <taxon>Clostridiaceae</taxon>
        <taxon>Clostridium</taxon>
    </lineage>
</organism>
<feature type="domain" description="PilZ" evidence="1">
    <location>
        <begin position="94"/>
        <end position="205"/>
    </location>
</feature>
<keyword evidence="3" id="KW-0282">Flagellum</keyword>
<keyword evidence="4" id="KW-1185">Reference proteome</keyword>
<keyword evidence="3" id="KW-0969">Cilium</keyword>
<dbReference type="InterPro" id="IPR009875">
    <property type="entry name" value="PilZ_domain"/>
</dbReference>
<sequence>MAETIKFLLNHRVEIMMDDTTYLSNIQDVEEEYAGISIPVRDGTYLPLKKGEKVEGIYYAKRGLYKFNTVVVGRKIDRIMMILLAHPKKFIKFQRRNYVRVPVSANTCCALVDKKSSLKNITDNQFEFFNAVSLDISAGGMRISTDKDVNVGDVIVATLPIKDEVINVKGKIIRVERVENRNICGINFIDMDKKTVEKIISLLFRIMRDQRKNTPREG</sequence>